<dbReference type="NCBIfam" id="TIGR00737">
    <property type="entry name" value="nifR3_yhdG"/>
    <property type="match status" value="1"/>
</dbReference>
<dbReference type="InterPro" id="IPR013785">
    <property type="entry name" value="Aldolase_TIM"/>
</dbReference>
<dbReference type="InterPro" id="IPR024036">
    <property type="entry name" value="tRNA-dHydroUridine_Synthase_C"/>
</dbReference>
<protein>
    <recommendedName>
        <fullName evidence="12">tRNA-dihydrouridine synthase</fullName>
        <ecNumber evidence="12">1.3.1.-</ecNumber>
    </recommendedName>
</protein>
<dbReference type="Gene3D" id="1.10.1200.80">
    <property type="entry name" value="Putative flavin oxidoreducatase, domain 2"/>
    <property type="match status" value="1"/>
</dbReference>
<keyword evidence="7" id="KW-0521">NADP</keyword>
<evidence type="ECO:0000256" key="13">
    <source>
        <dbReference type="PIRSR" id="PIRSR006621-1"/>
    </source>
</evidence>
<evidence type="ECO:0000256" key="8">
    <source>
        <dbReference type="ARBA" id="ARBA00022884"/>
    </source>
</evidence>
<comment type="catalytic activity">
    <reaction evidence="10">
        <text>a 5,6-dihydrouridine in tRNA + NADP(+) = a uridine in tRNA + NADPH + H(+)</text>
        <dbReference type="Rhea" id="RHEA:23624"/>
        <dbReference type="Rhea" id="RHEA-COMP:13339"/>
        <dbReference type="Rhea" id="RHEA-COMP:13887"/>
        <dbReference type="ChEBI" id="CHEBI:15378"/>
        <dbReference type="ChEBI" id="CHEBI:57783"/>
        <dbReference type="ChEBI" id="CHEBI:58349"/>
        <dbReference type="ChEBI" id="CHEBI:65315"/>
        <dbReference type="ChEBI" id="CHEBI:74443"/>
    </reaction>
</comment>
<comment type="catalytic activity">
    <reaction evidence="11">
        <text>a 5,6-dihydrouridine in tRNA + NAD(+) = a uridine in tRNA + NADH + H(+)</text>
        <dbReference type="Rhea" id="RHEA:54452"/>
        <dbReference type="Rhea" id="RHEA-COMP:13339"/>
        <dbReference type="Rhea" id="RHEA-COMP:13887"/>
        <dbReference type="ChEBI" id="CHEBI:15378"/>
        <dbReference type="ChEBI" id="CHEBI:57540"/>
        <dbReference type="ChEBI" id="CHEBI:57945"/>
        <dbReference type="ChEBI" id="CHEBI:65315"/>
        <dbReference type="ChEBI" id="CHEBI:74443"/>
    </reaction>
</comment>
<evidence type="ECO:0000256" key="1">
    <source>
        <dbReference type="ARBA" id="ARBA00001917"/>
    </source>
</evidence>
<dbReference type="Gene3D" id="3.20.20.70">
    <property type="entry name" value="Aldolase class I"/>
    <property type="match status" value="1"/>
</dbReference>
<dbReference type="Proteomes" id="UP000824123">
    <property type="component" value="Unassembled WGS sequence"/>
</dbReference>
<evidence type="ECO:0000256" key="3">
    <source>
        <dbReference type="ARBA" id="ARBA00022555"/>
    </source>
</evidence>
<feature type="binding site" evidence="14">
    <location>
        <position position="180"/>
    </location>
    <ligand>
        <name>FMN</name>
        <dbReference type="ChEBI" id="CHEBI:58210"/>
    </ligand>
</feature>
<feature type="active site" description="Proton donor" evidence="13">
    <location>
        <position position="111"/>
    </location>
</feature>
<keyword evidence="8" id="KW-0694">RNA-binding</keyword>
<evidence type="ECO:0000313" key="17">
    <source>
        <dbReference type="Proteomes" id="UP000824123"/>
    </source>
</evidence>
<comment type="similarity">
    <text evidence="12">Belongs to the dus family.</text>
</comment>
<evidence type="ECO:0000256" key="2">
    <source>
        <dbReference type="ARBA" id="ARBA00002790"/>
    </source>
</evidence>
<name>A0A9D1S4E4_9FIRM</name>
<reference evidence="16" key="2">
    <citation type="journal article" date="2021" name="PeerJ">
        <title>Extensive microbial diversity within the chicken gut microbiome revealed by metagenomics and culture.</title>
        <authorList>
            <person name="Gilroy R."/>
            <person name="Ravi A."/>
            <person name="Getino M."/>
            <person name="Pursley I."/>
            <person name="Horton D.L."/>
            <person name="Alikhan N.F."/>
            <person name="Baker D."/>
            <person name="Gharbi K."/>
            <person name="Hall N."/>
            <person name="Watson M."/>
            <person name="Adriaenssens E.M."/>
            <person name="Foster-Nyarko E."/>
            <person name="Jarju S."/>
            <person name="Secka A."/>
            <person name="Antonio M."/>
            <person name="Oren A."/>
            <person name="Chaudhuri R.R."/>
            <person name="La Ragione R."/>
            <person name="Hildebrand F."/>
            <person name="Pallen M.J."/>
        </authorList>
    </citation>
    <scope>NUCLEOTIDE SEQUENCE</scope>
    <source>
        <strain evidence="16">ChiSxjej2B14-8506</strain>
    </source>
</reference>
<feature type="binding site" evidence="14">
    <location>
        <position position="150"/>
    </location>
    <ligand>
        <name>FMN</name>
        <dbReference type="ChEBI" id="CHEBI:58210"/>
    </ligand>
</feature>
<dbReference type="InterPro" id="IPR035587">
    <property type="entry name" value="DUS-like_FMN-bd"/>
</dbReference>
<evidence type="ECO:0000256" key="11">
    <source>
        <dbReference type="ARBA" id="ARBA00048802"/>
    </source>
</evidence>
<evidence type="ECO:0000256" key="14">
    <source>
        <dbReference type="PIRSR" id="PIRSR006621-2"/>
    </source>
</evidence>
<accession>A0A9D1S4E4</accession>
<evidence type="ECO:0000256" key="5">
    <source>
        <dbReference type="ARBA" id="ARBA00022643"/>
    </source>
</evidence>
<keyword evidence="14" id="KW-0547">Nucleotide-binding</keyword>
<dbReference type="PROSITE" id="PS01136">
    <property type="entry name" value="UPF0034"/>
    <property type="match status" value="1"/>
</dbReference>
<evidence type="ECO:0000256" key="12">
    <source>
        <dbReference type="PIRNR" id="PIRNR006621"/>
    </source>
</evidence>
<dbReference type="InterPro" id="IPR018517">
    <property type="entry name" value="tRNA_hU_synthase_CS"/>
</dbReference>
<evidence type="ECO:0000256" key="9">
    <source>
        <dbReference type="ARBA" id="ARBA00023002"/>
    </source>
</evidence>
<dbReference type="PIRSF" id="PIRSF006621">
    <property type="entry name" value="Dus"/>
    <property type="match status" value="1"/>
</dbReference>
<dbReference type="GO" id="GO:0017150">
    <property type="term" value="F:tRNA dihydrouridine synthase activity"/>
    <property type="evidence" value="ECO:0007669"/>
    <property type="project" value="InterPro"/>
</dbReference>
<feature type="domain" description="DUS-like FMN-binding" evidence="15">
    <location>
        <begin position="23"/>
        <end position="326"/>
    </location>
</feature>
<evidence type="ECO:0000259" key="15">
    <source>
        <dbReference type="Pfam" id="PF01207"/>
    </source>
</evidence>
<dbReference type="InterPro" id="IPR001269">
    <property type="entry name" value="DUS_fam"/>
</dbReference>
<feature type="binding site" evidence="14">
    <location>
        <begin position="235"/>
        <end position="236"/>
    </location>
    <ligand>
        <name>FMN</name>
        <dbReference type="ChEBI" id="CHEBI:58210"/>
    </ligand>
</feature>
<evidence type="ECO:0000256" key="7">
    <source>
        <dbReference type="ARBA" id="ARBA00022857"/>
    </source>
</evidence>
<comment type="function">
    <text evidence="2 12">Catalyzes the synthesis of 5,6-dihydrouridine (D), a modified base found in the D-loop of most tRNAs, via the reduction of the C5-C6 double bond in target uridines.</text>
</comment>
<dbReference type="EMBL" id="DVNK01000030">
    <property type="protein sequence ID" value="HIU46476.1"/>
    <property type="molecule type" value="Genomic_DNA"/>
</dbReference>
<keyword evidence="6 12" id="KW-0819">tRNA processing</keyword>
<dbReference type="CDD" id="cd02801">
    <property type="entry name" value="DUS_like_FMN"/>
    <property type="match status" value="1"/>
</dbReference>
<dbReference type="GO" id="GO:0050660">
    <property type="term" value="F:flavin adenine dinucleotide binding"/>
    <property type="evidence" value="ECO:0007669"/>
    <property type="project" value="InterPro"/>
</dbReference>
<dbReference type="GO" id="GO:0000049">
    <property type="term" value="F:tRNA binding"/>
    <property type="evidence" value="ECO:0007669"/>
    <property type="project" value="UniProtKB-KW"/>
</dbReference>
<dbReference type="EC" id="1.3.1.-" evidence="12"/>
<keyword evidence="3" id="KW-0820">tRNA-binding</keyword>
<organism evidence="16 17">
    <name type="scientific">Candidatus Fimadaptatus faecigallinarum</name>
    <dbReference type="NCBI Taxonomy" id="2840814"/>
    <lineage>
        <taxon>Bacteria</taxon>
        <taxon>Bacillati</taxon>
        <taxon>Bacillota</taxon>
        <taxon>Clostridia</taxon>
        <taxon>Eubacteriales</taxon>
        <taxon>Candidatus Fimadaptatus</taxon>
    </lineage>
</organism>
<keyword evidence="4 12" id="KW-0285">Flavoprotein</keyword>
<evidence type="ECO:0000256" key="10">
    <source>
        <dbReference type="ARBA" id="ARBA00048205"/>
    </source>
</evidence>
<evidence type="ECO:0000256" key="6">
    <source>
        <dbReference type="ARBA" id="ARBA00022694"/>
    </source>
</evidence>
<sequence length="331" mass="35540">MTIEQKRAAARAIFCGKRAKVGLAPMAGVTDMAFRLLCREMGADFAVSEMISAKGFLLNRRPNENVRALHAFAPWETVGIQLFGSEPELVAEAARRFAARGCAFIDINMGCPMPKITGNGEGSALMRTPHLAAEIVRATAAAIDIPLTVKMRAGWDGDSINAVELAQLCEQSGASALCVHGRTREQYYSGHADWGVIAQVKRAVSIPVIGNGDVRTPEDALAMLETTGCDAIAIGRGAQGNPFVFGAVRAVLDGQCAPASPTPRDVLEMLRRHADMLGAWRGQAVAVRELRKHIAWYLHGLRGSAQVRAGLLTLNDPREVDARLEAYIASL</sequence>
<proteinExistence type="inferred from homology"/>
<dbReference type="PANTHER" id="PTHR45846:SF1">
    <property type="entry name" value="TRNA-DIHYDROURIDINE(47) SYNTHASE [NAD(P)(+)]-LIKE"/>
    <property type="match status" value="1"/>
</dbReference>
<keyword evidence="9 12" id="KW-0560">Oxidoreductase</keyword>
<dbReference type="Pfam" id="PF01207">
    <property type="entry name" value="Dus"/>
    <property type="match status" value="1"/>
</dbReference>
<feature type="binding site" evidence="14">
    <location>
        <begin position="25"/>
        <end position="27"/>
    </location>
    <ligand>
        <name>FMN</name>
        <dbReference type="ChEBI" id="CHEBI:58210"/>
    </ligand>
</feature>
<feature type="binding site" evidence="14">
    <location>
        <position position="81"/>
    </location>
    <ligand>
        <name>FMN</name>
        <dbReference type="ChEBI" id="CHEBI:58210"/>
    </ligand>
</feature>
<keyword evidence="5 12" id="KW-0288">FMN</keyword>
<dbReference type="SUPFAM" id="SSF51395">
    <property type="entry name" value="FMN-linked oxidoreductases"/>
    <property type="match status" value="1"/>
</dbReference>
<gene>
    <name evidence="16" type="primary">dusB</name>
    <name evidence="16" type="ORF">IAC59_04385</name>
</gene>
<evidence type="ECO:0000313" key="16">
    <source>
        <dbReference type="EMBL" id="HIU46476.1"/>
    </source>
</evidence>
<reference evidence="16" key="1">
    <citation type="submission" date="2020-10" db="EMBL/GenBank/DDBJ databases">
        <authorList>
            <person name="Gilroy R."/>
        </authorList>
    </citation>
    <scope>NUCLEOTIDE SEQUENCE</scope>
    <source>
        <strain evidence="16">ChiSxjej2B14-8506</strain>
    </source>
</reference>
<dbReference type="AlphaFoldDB" id="A0A9D1S4E4"/>
<evidence type="ECO:0000256" key="4">
    <source>
        <dbReference type="ARBA" id="ARBA00022630"/>
    </source>
</evidence>
<comment type="cofactor">
    <cofactor evidence="1 12 14">
        <name>FMN</name>
        <dbReference type="ChEBI" id="CHEBI:58210"/>
    </cofactor>
</comment>
<dbReference type="PANTHER" id="PTHR45846">
    <property type="entry name" value="TRNA-DIHYDROURIDINE(47) SYNTHASE [NAD(P)(+)]-LIKE"/>
    <property type="match status" value="1"/>
</dbReference>
<dbReference type="InterPro" id="IPR004652">
    <property type="entry name" value="DusB-like"/>
</dbReference>
<comment type="caution">
    <text evidence="16">The sequence shown here is derived from an EMBL/GenBank/DDBJ whole genome shotgun (WGS) entry which is preliminary data.</text>
</comment>